<name>A0A6A4ZHN2_9STRA</name>
<evidence type="ECO:0000256" key="3">
    <source>
        <dbReference type="SAM" id="SignalP"/>
    </source>
</evidence>
<accession>A0A6A4ZHN2</accession>
<keyword evidence="2" id="KW-1133">Transmembrane helix</keyword>
<reference evidence="4" key="1">
    <citation type="submission" date="2019-06" db="EMBL/GenBank/DDBJ databases">
        <title>Genomics analysis of Aphanomyces spp. identifies a new class of oomycete effector associated with host adaptation.</title>
        <authorList>
            <person name="Gaulin E."/>
        </authorList>
    </citation>
    <scope>NUCLEOTIDE SEQUENCE</scope>
    <source>
        <strain evidence="4">CBS 578.67</strain>
    </source>
</reference>
<feature type="compositionally biased region" description="Pro residues" evidence="1">
    <location>
        <begin position="445"/>
        <end position="465"/>
    </location>
</feature>
<feature type="non-terminal residue" evidence="4">
    <location>
        <position position="568"/>
    </location>
</feature>
<organism evidence="4">
    <name type="scientific">Aphanomyces stellatus</name>
    <dbReference type="NCBI Taxonomy" id="120398"/>
    <lineage>
        <taxon>Eukaryota</taxon>
        <taxon>Sar</taxon>
        <taxon>Stramenopiles</taxon>
        <taxon>Oomycota</taxon>
        <taxon>Saprolegniomycetes</taxon>
        <taxon>Saprolegniales</taxon>
        <taxon>Verrucalvaceae</taxon>
        <taxon>Aphanomyces</taxon>
    </lineage>
</organism>
<evidence type="ECO:0000256" key="1">
    <source>
        <dbReference type="SAM" id="MobiDB-lite"/>
    </source>
</evidence>
<keyword evidence="2" id="KW-0812">Transmembrane</keyword>
<dbReference type="OrthoDB" id="67124at2759"/>
<keyword evidence="3" id="KW-0732">Signal</keyword>
<evidence type="ECO:0008006" key="5">
    <source>
        <dbReference type="Google" id="ProtNLM"/>
    </source>
</evidence>
<feature type="compositionally biased region" description="Low complexity" evidence="1">
    <location>
        <begin position="410"/>
        <end position="429"/>
    </location>
</feature>
<evidence type="ECO:0000256" key="2">
    <source>
        <dbReference type="SAM" id="Phobius"/>
    </source>
</evidence>
<dbReference type="AlphaFoldDB" id="A0A6A4ZHN2"/>
<feature type="region of interest" description="Disordered" evidence="1">
    <location>
        <begin position="410"/>
        <end position="522"/>
    </location>
</feature>
<proteinExistence type="predicted"/>
<feature type="compositionally biased region" description="Polar residues" evidence="1">
    <location>
        <begin position="513"/>
        <end position="522"/>
    </location>
</feature>
<evidence type="ECO:0000313" key="4">
    <source>
        <dbReference type="EMBL" id="KAF0711542.1"/>
    </source>
</evidence>
<dbReference type="EMBL" id="VJMH01001578">
    <property type="protein sequence ID" value="KAF0711542.1"/>
    <property type="molecule type" value="Genomic_DNA"/>
</dbReference>
<feature type="chain" id="PRO_5025685181" description="Fe2OG dioxygenase domain-containing protein" evidence="3">
    <location>
        <begin position="16"/>
        <end position="568"/>
    </location>
</feature>
<dbReference type="PANTHER" id="PTHR40855:SF1">
    <property type="entry name" value="CLAVAMINATE SYNTHASE-LIKE PROTEIN"/>
    <property type="match status" value="1"/>
</dbReference>
<comment type="caution">
    <text evidence="4">The sequence shown here is derived from an EMBL/GenBank/DDBJ whole genome shotgun (WGS) entry which is preliminary data.</text>
</comment>
<feature type="signal peptide" evidence="3">
    <location>
        <begin position="1"/>
        <end position="15"/>
    </location>
</feature>
<protein>
    <recommendedName>
        <fullName evidence="5">Fe2OG dioxygenase domain-containing protein</fullName>
    </recommendedName>
</protein>
<dbReference type="SUPFAM" id="SSF51197">
    <property type="entry name" value="Clavaminate synthase-like"/>
    <property type="match status" value="1"/>
</dbReference>
<feature type="transmembrane region" description="Helical" evidence="2">
    <location>
        <begin position="527"/>
        <end position="549"/>
    </location>
</feature>
<keyword evidence="2" id="KW-0472">Membrane</keyword>
<gene>
    <name evidence="4" type="ORF">As57867_005223</name>
</gene>
<dbReference type="PANTHER" id="PTHR40855">
    <property type="entry name" value="DIOX_N DOMAIN-CONTAINING PROTEIN"/>
    <property type="match status" value="1"/>
</dbReference>
<feature type="compositionally biased region" description="Low complexity" evidence="1">
    <location>
        <begin position="466"/>
        <end position="512"/>
    </location>
</feature>
<sequence>MRLPILVGLPCFVAAAYLDYPSYTVPVFDLNTMASPDSTSAMIHALETTGLVAIQGIPGFASLRQRYFQAAVQCTLKTTELSALQQKSLVDGTLRRTFSIPLAGLSQTIAQRCPEYTTVHRAYTTVVDEVAKAFAAVVDASHGNIDDGVQLLAPIVDHGDHLDHFHAYTKPSSAQANAGVELSLDLHADAGLLILFPKAQFWTVDSIGNALPVADEDGGLVLELGPSSLVRPVLHSDALHIMAGEGLRHWANFGVRFHAAVHGLAMPSSLDSSIVRAFAGRMLLFPSDQRMANTGMTYGAYANATTRSLQDGGMSDVSLSFACPHGRMLVASDSICTHKVYTAASPSTCEKECNTQGSSCPSTCKVEHSMDGTTCWMMCVRNLECSYGNVCVNSNSQSVMCATAPVTTPKTTVPITTPSTTVPKTTAPVTPSPPISTSPPITTTTPPPPPTTTPPPPTTTTPPPITTTTTAPTTTLPSTTVTPPTTSSTSPSPTTIAPTPSPTVTTSIPAAPVSNQAQNPNESSTNWTLIGGLGGGGLVLALGGVCFVLSRRNRPAKDVPVDDSAPYY</sequence>